<dbReference type="Pfam" id="PF00395">
    <property type="entry name" value="SLH"/>
    <property type="match status" value="3"/>
</dbReference>
<organism evidence="3 4">
    <name type="scientific">Cohnella yongneupensis</name>
    <dbReference type="NCBI Taxonomy" id="425006"/>
    <lineage>
        <taxon>Bacteria</taxon>
        <taxon>Bacillati</taxon>
        <taxon>Bacillota</taxon>
        <taxon>Bacilli</taxon>
        <taxon>Bacillales</taxon>
        <taxon>Paenibacillaceae</taxon>
        <taxon>Cohnella</taxon>
    </lineage>
</organism>
<dbReference type="SUPFAM" id="SSF49384">
    <property type="entry name" value="Carbohydrate-binding domain"/>
    <property type="match status" value="1"/>
</dbReference>
<dbReference type="PROSITE" id="PS51257">
    <property type="entry name" value="PROKAR_LIPOPROTEIN"/>
    <property type="match status" value="1"/>
</dbReference>
<dbReference type="Pfam" id="PF00963">
    <property type="entry name" value="Cohesin"/>
    <property type="match status" value="1"/>
</dbReference>
<keyword evidence="1" id="KW-0732">Signal</keyword>
<dbReference type="PROSITE" id="PS51272">
    <property type="entry name" value="SLH"/>
    <property type="match status" value="3"/>
</dbReference>
<dbReference type="Gene3D" id="2.60.40.680">
    <property type="match status" value="1"/>
</dbReference>
<dbReference type="CDD" id="cd08547">
    <property type="entry name" value="Type_II_cohesin"/>
    <property type="match status" value="1"/>
</dbReference>
<dbReference type="RefSeq" id="WP_378111575.1">
    <property type="nucleotide sequence ID" value="NZ_JBHSNC010000027.1"/>
</dbReference>
<protein>
    <submittedName>
        <fullName evidence="3">S-layer homology domain-containing protein</fullName>
    </submittedName>
</protein>
<accession>A0ABW0QXM8</accession>
<dbReference type="InterPro" id="IPR002102">
    <property type="entry name" value="Cohesin_dom"/>
</dbReference>
<gene>
    <name evidence="3" type="ORF">ACFPQ4_09475</name>
</gene>
<dbReference type="InterPro" id="IPR051465">
    <property type="entry name" value="Cell_Envelope_Struct_Comp"/>
</dbReference>
<feature type="domain" description="SLH" evidence="2">
    <location>
        <begin position="167"/>
        <end position="226"/>
    </location>
</feature>
<name>A0ABW0QXM8_9BACL</name>
<keyword evidence="4" id="KW-1185">Reference proteome</keyword>
<evidence type="ECO:0000256" key="1">
    <source>
        <dbReference type="SAM" id="SignalP"/>
    </source>
</evidence>
<evidence type="ECO:0000259" key="2">
    <source>
        <dbReference type="PROSITE" id="PS51272"/>
    </source>
</evidence>
<feature type="chain" id="PRO_5046517730" evidence="1">
    <location>
        <begin position="27"/>
        <end position="350"/>
    </location>
</feature>
<feature type="signal peptide" evidence="1">
    <location>
        <begin position="1"/>
        <end position="26"/>
    </location>
</feature>
<dbReference type="InterPro" id="IPR001119">
    <property type="entry name" value="SLH_dom"/>
</dbReference>
<feature type="domain" description="SLH" evidence="2">
    <location>
        <begin position="293"/>
        <end position="350"/>
    </location>
</feature>
<evidence type="ECO:0000313" key="4">
    <source>
        <dbReference type="Proteomes" id="UP001596108"/>
    </source>
</evidence>
<reference evidence="4" key="1">
    <citation type="journal article" date="2019" name="Int. J. Syst. Evol. Microbiol.">
        <title>The Global Catalogue of Microorganisms (GCM) 10K type strain sequencing project: providing services to taxonomists for standard genome sequencing and annotation.</title>
        <authorList>
            <consortium name="The Broad Institute Genomics Platform"/>
            <consortium name="The Broad Institute Genome Sequencing Center for Infectious Disease"/>
            <person name="Wu L."/>
            <person name="Ma J."/>
        </authorList>
    </citation>
    <scope>NUCLEOTIDE SEQUENCE [LARGE SCALE GENOMIC DNA]</scope>
    <source>
        <strain evidence="4">CGMCC 1.18578</strain>
    </source>
</reference>
<sequence>MLRKWFVSYMALCLIFACVAISPAFAVADASYDLSIDKTTVYVNETFNVTVRGRNMHDVYGYEVVVSYDSSKLSFESANNALPKSKVTEQDGFSISPLHSGNKITFAFTKIGTVPGVSGAEPVSVFTFKSIGKGDASIKIESIKTVGSDLKSEKKWLEDTVMFPVYVRVSFRDLEHVSWAREGIEALAARGIIVGNGHGLFEPMRQVTRAEFIKMLMNSIEMNDDKGKSTFTDVKSGAWYENAIAAAQKLGIVEGRPDGSFGVEDPITRQDMAVIVYKLSMLLNKDLGATSGAKPFSDQANVSDYATEAVEAMRLSGLMNGTGNGKFEPKAHTTRAEAAVFIYRLLGRLH</sequence>
<dbReference type="EMBL" id="JBHSNC010000027">
    <property type="protein sequence ID" value="MFC5529678.1"/>
    <property type="molecule type" value="Genomic_DNA"/>
</dbReference>
<dbReference type="PANTHER" id="PTHR43308">
    <property type="entry name" value="OUTER MEMBRANE PROTEIN ALPHA-RELATED"/>
    <property type="match status" value="1"/>
</dbReference>
<evidence type="ECO:0000313" key="3">
    <source>
        <dbReference type="EMBL" id="MFC5529678.1"/>
    </source>
</evidence>
<feature type="domain" description="SLH" evidence="2">
    <location>
        <begin position="227"/>
        <end position="290"/>
    </location>
</feature>
<comment type="caution">
    <text evidence="3">The sequence shown here is derived from an EMBL/GenBank/DDBJ whole genome shotgun (WGS) entry which is preliminary data.</text>
</comment>
<proteinExistence type="predicted"/>
<dbReference type="Proteomes" id="UP001596108">
    <property type="component" value="Unassembled WGS sequence"/>
</dbReference>
<dbReference type="InterPro" id="IPR008965">
    <property type="entry name" value="CBM2/CBM3_carb-bd_dom_sf"/>
</dbReference>